<dbReference type="PANTHER" id="PTHR21071">
    <property type="entry name" value="UDP-N-ACETYLENOLPYRUVOYLGLUCOSAMINE REDUCTASE"/>
    <property type="match status" value="1"/>
</dbReference>
<dbReference type="InterPro" id="IPR006094">
    <property type="entry name" value="Oxid_FAD_bind_N"/>
</dbReference>
<accession>A0A0G1NNG1</accession>
<keyword evidence="13 16" id="KW-0131">Cell cycle</keyword>
<reference evidence="18 19" key="1">
    <citation type="journal article" date="2015" name="Nature">
        <title>rRNA introns, odd ribosomes, and small enigmatic genomes across a large radiation of phyla.</title>
        <authorList>
            <person name="Brown C.T."/>
            <person name="Hug L.A."/>
            <person name="Thomas B.C."/>
            <person name="Sharon I."/>
            <person name="Castelle C.J."/>
            <person name="Singh A."/>
            <person name="Wilkins M.J."/>
            <person name="Williams K.H."/>
            <person name="Banfield J.F."/>
        </authorList>
    </citation>
    <scope>NUCLEOTIDE SEQUENCE [LARGE SCALE GENOMIC DNA]</scope>
</reference>
<dbReference type="InterPro" id="IPR016166">
    <property type="entry name" value="FAD-bd_PCMH"/>
</dbReference>
<dbReference type="Gene3D" id="3.30.43.10">
    <property type="entry name" value="Uridine Diphospho-n-acetylenolpyruvylglucosamine Reductase, domain 2"/>
    <property type="match status" value="1"/>
</dbReference>
<dbReference type="GO" id="GO:0051301">
    <property type="term" value="P:cell division"/>
    <property type="evidence" value="ECO:0007669"/>
    <property type="project" value="UniProtKB-KW"/>
</dbReference>
<name>A0A0G1NNG1_9BACT</name>
<comment type="function">
    <text evidence="2 16">Cell wall formation.</text>
</comment>
<feature type="active site" evidence="16">
    <location>
        <position position="333"/>
    </location>
</feature>
<evidence type="ECO:0000256" key="16">
    <source>
        <dbReference type="HAMAP-Rule" id="MF_00037"/>
    </source>
</evidence>
<keyword evidence="7 16" id="KW-0285">Flavoprotein</keyword>
<dbReference type="NCBIfam" id="NF000755">
    <property type="entry name" value="PRK00046.1"/>
    <property type="match status" value="1"/>
</dbReference>
<dbReference type="UniPathway" id="UPA00219"/>
<dbReference type="SUPFAM" id="SSF56176">
    <property type="entry name" value="FAD-binding/transporter-associated domain-like"/>
    <property type="match status" value="1"/>
</dbReference>
<evidence type="ECO:0000256" key="3">
    <source>
        <dbReference type="ARBA" id="ARBA00004496"/>
    </source>
</evidence>
<evidence type="ECO:0000256" key="4">
    <source>
        <dbReference type="ARBA" id="ARBA00004752"/>
    </source>
</evidence>
<evidence type="ECO:0000256" key="14">
    <source>
        <dbReference type="ARBA" id="ARBA00023316"/>
    </source>
</evidence>
<gene>
    <name evidence="16" type="primary">murB</name>
    <name evidence="18" type="ORF">UX31_C0010G0013</name>
</gene>
<dbReference type="Proteomes" id="UP000034107">
    <property type="component" value="Unassembled WGS sequence"/>
</dbReference>
<evidence type="ECO:0000256" key="9">
    <source>
        <dbReference type="ARBA" id="ARBA00022857"/>
    </source>
</evidence>
<dbReference type="PANTHER" id="PTHR21071:SF4">
    <property type="entry name" value="UDP-N-ACETYLENOLPYRUVOYLGLUCOSAMINE REDUCTASE"/>
    <property type="match status" value="1"/>
</dbReference>
<protein>
    <recommendedName>
        <fullName evidence="16">UDP-N-acetylenolpyruvoylglucosamine reductase</fullName>
        <ecNumber evidence="16">1.3.1.98</ecNumber>
    </recommendedName>
    <alternativeName>
        <fullName evidence="16">UDP-N-acetylmuramate dehydrogenase</fullName>
    </alternativeName>
</protein>
<comment type="cofactor">
    <cofactor evidence="1 16">
        <name>FAD</name>
        <dbReference type="ChEBI" id="CHEBI:57692"/>
    </cofactor>
</comment>
<dbReference type="PROSITE" id="PS51387">
    <property type="entry name" value="FAD_PCMH"/>
    <property type="match status" value="1"/>
</dbReference>
<evidence type="ECO:0000256" key="6">
    <source>
        <dbReference type="ARBA" id="ARBA00022618"/>
    </source>
</evidence>
<evidence type="ECO:0000256" key="12">
    <source>
        <dbReference type="ARBA" id="ARBA00023002"/>
    </source>
</evidence>
<comment type="similarity">
    <text evidence="16">Belongs to the MurB family.</text>
</comment>
<dbReference type="InterPro" id="IPR036635">
    <property type="entry name" value="MurB_C_sf"/>
</dbReference>
<dbReference type="NCBIfam" id="TIGR00179">
    <property type="entry name" value="murB"/>
    <property type="match status" value="1"/>
</dbReference>
<evidence type="ECO:0000259" key="17">
    <source>
        <dbReference type="PROSITE" id="PS51387"/>
    </source>
</evidence>
<dbReference type="GO" id="GO:0071555">
    <property type="term" value="P:cell wall organization"/>
    <property type="evidence" value="ECO:0007669"/>
    <property type="project" value="UniProtKB-KW"/>
</dbReference>
<dbReference type="GO" id="GO:0071949">
    <property type="term" value="F:FAD binding"/>
    <property type="evidence" value="ECO:0007669"/>
    <property type="project" value="InterPro"/>
</dbReference>
<dbReference type="Pfam" id="PF02873">
    <property type="entry name" value="MurB_C"/>
    <property type="match status" value="1"/>
</dbReference>
<dbReference type="PATRIC" id="fig|1618732.3.peg.459"/>
<comment type="caution">
    <text evidence="18">The sequence shown here is derived from an EMBL/GenBank/DDBJ whole genome shotgun (WGS) entry which is preliminary data.</text>
</comment>
<dbReference type="InterPro" id="IPR036318">
    <property type="entry name" value="FAD-bd_PCMH-like_sf"/>
</dbReference>
<dbReference type="InterPro" id="IPR003170">
    <property type="entry name" value="MurB"/>
</dbReference>
<dbReference type="Pfam" id="PF01565">
    <property type="entry name" value="FAD_binding_4"/>
    <property type="match status" value="1"/>
</dbReference>
<evidence type="ECO:0000256" key="2">
    <source>
        <dbReference type="ARBA" id="ARBA00003921"/>
    </source>
</evidence>
<evidence type="ECO:0000313" key="18">
    <source>
        <dbReference type="EMBL" id="KKU21882.1"/>
    </source>
</evidence>
<feature type="active site" evidence="16">
    <location>
        <position position="151"/>
    </location>
</feature>
<keyword evidence="12 16" id="KW-0560">Oxidoreductase</keyword>
<evidence type="ECO:0000256" key="10">
    <source>
        <dbReference type="ARBA" id="ARBA00022960"/>
    </source>
</evidence>
<keyword evidence="8 16" id="KW-0274">FAD</keyword>
<dbReference type="Gene3D" id="3.90.78.10">
    <property type="entry name" value="UDP-N-acetylenolpyruvoylglucosamine reductase, C-terminal domain"/>
    <property type="match status" value="1"/>
</dbReference>
<sequence>MRVGGLARYLATVSTLEELKEALDFAKEKNLPVFVVGGGSNVIFGDGGYAGLVIACRIKGFEVLKETEDHVFIKVGAGEVWDDVVLRSVKMGLSGIEAMSIIPGLVGAAPVHNIGCYGQEVSETIFELTAYDREMGNALVFQNKDCKFGYRTSRFEGKDRGKFVIVDVTLRLNRARMKPPFYKDVEQYFEEHSIKEYSPEKVREAVINIRRHKLPDPKEIANTGSFFRNAIVSRKEFEDMVEKVPSLNELPDGWPQLPRWFLPDGKVKIASARLVELAGFSSYEDKETGMATWPRQNLVLVNRSAKSTANVLAFRDKIVKAVRDMFGIELQDEVEIVG</sequence>
<dbReference type="SUPFAM" id="SSF56194">
    <property type="entry name" value="Uridine diphospho-N-Acetylenolpyruvylglucosamine reductase, MurB, C-terminal domain"/>
    <property type="match status" value="1"/>
</dbReference>
<organism evidence="18 19">
    <name type="scientific">Candidatus Nomurabacteria bacterium GW2011_GWA1_46_11</name>
    <dbReference type="NCBI Taxonomy" id="1618732"/>
    <lineage>
        <taxon>Bacteria</taxon>
        <taxon>Candidatus Nomuraibacteriota</taxon>
    </lineage>
</organism>
<evidence type="ECO:0000256" key="13">
    <source>
        <dbReference type="ARBA" id="ARBA00023306"/>
    </source>
</evidence>
<dbReference type="HAMAP" id="MF_00037">
    <property type="entry name" value="MurB"/>
    <property type="match status" value="1"/>
</dbReference>
<evidence type="ECO:0000313" key="19">
    <source>
        <dbReference type="Proteomes" id="UP000034107"/>
    </source>
</evidence>
<feature type="active site" description="Proton donor" evidence="16">
    <location>
        <position position="225"/>
    </location>
</feature>
<keyword evidence="9 16" id="KW-0521">NADP</keyword>
<dbReference type="GO" id="GO:0008762">
    <property type="term" value="F:UDP-N-acetylmuramate dehydrogenase activity"/>
    <property type="evidence" value="ECO:0007669"/>
    <property type="project" value="UniProtKB-UniRule"/>
</dbReference>
<dbReference type="GO" id="GO:0008360">
    <property type="term" value="P:regulation of cell shape"/>
    <property type="evidence" value="ECO:0007669"/>
    <property type="project" value="UniProtKB-KW"/>
</dbReference>
<proteinExistence type="inferred from homology"/>
<evidence type="ECO:0000256" key="15">
    <source>
        <dbReference type="ARBA" id="ARBA00048914"/>
    </source>
</evidence>
<dbReference type="GO" id="GO:0009252">
    <property type="term" value="P:peptidoglycan biosynthetic process"/>
    <property type="evidence" value="ECO:0007669"/>
    <property type="project" value="UniProtKB-UniRule"/>
</dbReference>
<dbReference type="InterPro" id="IPR016167">
    <property type="entry name" value="FAD-bd_PCMH_sub1"/>
</dbReference>
<dbReference type="EMBL" id="LCLS01000010">
    <property type="protein sequence ID" value="KKU21882.1"/>
    <property type="molecule type" value="Genomic_DNA"/>
</dbReference>
<evidence type="ECO:0000256" key="11">
    <source>
        <dbReference type="ARBA" id="ARBA00022984"/>
    </source>
</evidence>
<evidence type="ECO:0000256" key="7">
    <source>
        <dbReference type="ARBA" id="ARBA00022630"/>
    </source>
</evidence>
<comment type="catalytic activity">
    <reaction evidence="15 16">
        <text>UDP-N-acetyl-alpha-D-muramate + NADP(+) = UDP-N-acetyl-3-O-(1-carboxyvinyl)-alpha-D-glucosamine + NADPH + H(+)</text>
        <dbReference type="Rhea" id="RHEA:12248"/>
        <dbReference type="ChEBI" id="CHEBI:15378"/>
        <dbReference type="ChEBI" id="CHEBI:57783"/>
        <dbReference type="ChEBI" id="CHEBI:58349"/>
        <dbReference type="ChEBI" id="CHEBI:68483"/>
        <dbReference type="ChEBI" id="CHEBI:70757"/>
        <dbReference type="EC" id="1.3.1.98"/>
    </reaction>
</comment>
<comment type="pathway">
    <text evidence="4 16">Cell wall biogenesis; peptidoglycan biosynthesis.</text>
</comment>
<keyword evidence="10 16" id="KW-0133">Cell shape</keyword>
<keyword evidence="14 16" id="KW-0961">Cell wall biogenesis/degradation</keyword>
<keyword evidence="11 16" id="KW-0573">Peptidoglycan synthesis</keyword>
<evidence type="ECO:0000256" key="5">
    <source>
        <dbReference type="ARBA" id="ARBA00022490"/>
    </source>
</evidence>
<dbReference type="AlphaFoldDB" id="A0A0G1NNG1"/>
<dbReference type="InterPro" id="IPR016169">
    <property type="entry name" value="FAD-bd_PCMH_sub2"/>
</dbReference>
<dbReference type="GO" id="GO:0005829">
    <property type="term" value="C:cytosol"/>
    <property type="evidence" value="ECO:0007669"/>
    <property type="project" value="TreeGrafter"/>
</dbReference>
<evidence type="ECO:0000256" key="8">
    <source>
        <dbReference type="ARBA" id="ARBA00022827"/>
    </source>
</evidence>
<keyword evidence="5 16" id="KW-0963">Cytoplasm</keyword>
<dbReference type="InterPro" id="IPR011601">
    <property type="entry name" value="MurB_C"/>
</dbReference>
<dbReference type="Gene3D" id="3.30.465.10">
    <property type="match status" value="1"/>
</dbReference>
<dbReference type="NCBIfam" id="NF010478">
    <property type="entry name" value="PRK13903.1"/>
    <property type="match status" value="1"/>
</dbReference>
<evidence type="ECO:0000256" key="1">
    <source>
        <dbReference type="ARBA" id="ARBA00001974"/>
    </source>
</evidence>
<comment type="subcellular location">
    <subcellularLocation>
        <location evidence="3 16">Cytoplasm</location>
    </subcellularLocation>
</comment>
<keyword evidence="6 16" id="KW-0132">Cell division</keyword>
<dbReference type="EC" id="1.3.1.98" evidence="16"/>
<feature type="domain" description="FAD-binding PCMH-type" evidence="17">
    <location>
        <begin position="2"/>
        <end position="175"/>
    </location>
</feature>